<protein>
    <submittedName>
        <fullName evidence="1">Uncharacterized protein</fullName>
    </submittedName>
</protein>
<organism evidence="1 2">
    <name type="scientific">Nelumbo nucifera</name>
    <name type="common">Sacred lotus</name>
    <dbReference type="NCBI Taxonomy" id="4432"/>
    <lineage>
        <taxon>Eukaryota</taxon>
        <taxon>Viridiplantae</taxon>
        <taxon>Streptophyta</taxon>
        <taxon>Embryophyta</taxon>
        <taxon>Tracheophyta</taxon>
        <taxon>Spermatophyta</taxon>
        <taxon>Magnoliopsida</taxon>
        <taxon>Proteales</taxon>
        <taxon>Nelumbonaceae</taxon>
        <taxon>Nelumbo</taxon>
    </lineage>
</organism>
<dbReference type="EMBL" id="DUZY01000008">
    <property type="protein sequence ID" value="DAD49127.1"/>
    <property type="molecule type" value="Genomic_DNA"/>
</dbReference>
<proteinExistence type="predicted"/>
<sequence length="49" mass="5744">MMHEAMNRSSKQEFVTVSSSFVWWSKQIHIHFKNPMVCPTIDMCISISI</sequence>
<evidence type="ECO:0000313" key="1">
    <source>
        <dbReference type="EMBL" id="DAD49127.1"/>
    </source>
</evidence>
<dbReference type="Proteomes" id="UP000607653">
    <property type="component" value="Unassembled WGS sequence"/>
</dbReference>
<keyword evidence="2" id="KW-1185">Reference proteome</keyword>
<name>A0A822ZW64_NELNU</name>
<comment type="caution">
    <text evidence="1">The sequence shown here is derived from an EMBL/GenBank/DDBJ whole genome shotgun (WGS) entry which is preliminary data.</text>
</comment>
<dbReference type="AlphaFoldDB" id="A0A822ZW64"/>
<accession>A0A822ZW64</accession>
<gene>
    <name evidence="1" type="ORF">HUJ06_019064</name>
</gene>
<reference evidence="1 2" key="1">
    <citation type="journal article" date="2020" name="Mol. Biol. Evol.">
        <title>Distinct Expression and Methylation Patterns for Genes with Different Fates following a Single Whole-Genome Duplication in Flowering Plants.</title>
        <authorList>
            <person name="Shi T."/>
            <person name="Rahmani R.S."/>
            <person name="Gugger P.F."/>
            <person name="Wang M."/>
            <person name="Li H."/>
            <person name="Zhang Y."/>
            <person name="Li Z."/>
            <person name="Wang Q."/>
            <person name="Van de Peer Y."/>
            <person name="Marchal K."/>
            <person name="Chen J."/>
        </authorList>
    </citation>
    <scope>NUCLEOTIDE SEQUENCE [LARGE SCALE GENOMIC DNA]</scope>
    <source>
        <tissue evidence="1">Leaf</tissue>
    </source>
</reference>
<evidence type="ECO:0000313" key="2">
    <source>
        <dbReference type="Proteomes" id="UP000607653"/>
    </source>
</evidence>